<evidence type="ECO:0000256" key="2">
    <source>
        <dbReference type="ARBA" id="ARBA00010248"/>
    </source>
</evidence>
<dbReference type="InterPro" id="IPR010827">
    <property type="entry name" value="BamA/TamA_POTRA"/>
</dbReference>
<dbReference type="OrthoDB" id="9803054at2"/>
<evidence type="ECO:0000256" key="10">
    <source>
        <dbReference type="ARBA" id="ARBA00093548"/>
    </source>
</evidence>
<keyword evidence="7" id="KW-0472">Membrane</keyword>
<evidence type="ECO:0000259" key="14">
    <source>
        <dbReference type="Pfam" id="PF17243"/>
    </source>
</evidence>
<dbReference type="Proteomes" id="UP000053030">
    <property type="component" value="Unassembled WGS sequence"/>
</dbReference>
<dbReference type="Gene3D" id="3.10.20.310">
    <property type="entry name" value="membrane protein fhac"/>
    <property type="match status" value="3"/>
</dbReference>
<evidence type="ECO:0000256" key="5">
    <source>
        <dbReference type="ARBA" id="ARBA00022692"/>
    </source>
</evidence>
<feature type="domain" description="POTRA" evidence="13">
    <location>
        <begin position="114"/>
        <end position="188"/>
    </location>
</feature>
<evidence type="ECO:0000313" key="16">
    <source>
        <dbReference type="Proteomes" id="UP000053030"/>
    </source>
</evidence>
<dbReference type="EMBL" id="LHSG01000001">
    <property type="protein sequence ID" value="KPD25155.1"/>
    <property type="molecule type" value="Genomic_DNA"/>
</dbReference>
<gene>
    <name evidence="15" type="ORF">AFK76_02045</name>
</gene>
<dbReference type="GO" id="GO:0009279">
    <property type="term" value="C:cell outer membrane"/>
    <property type="evidence" value="ECO:0007669"/>
    <property type="project" value="UniProtKB-SubCell"/>
</dbReference>
<evidence type="ECO:0000259" key="13">
    <source>
        <dbReference type="Pfam" id="PF07244"/>
    </source>
</evidence>
<feature type="signal peptide" evidence="11">
    <location>
        <begin position="1"/>
        <end position="21"/>
    </location>
</feature>
<feature type="domain" description="TamA POTRA" evidence="14">
    <location>
        <begin position="24"/>
        <end position="101"/>
    </location>
</feature>
<evidence type="ECO:0000256" key="6">
    <source>
        <dbReference type="ARBA" id="ARBA00022729"/>
    </source>
</evidence>
<accession>A0A837NJY1</accession>
<keyword evidence="8" id="KW-0998">Cell outer membrane</keyword>
<protein>
    <recommendedName>
        <fullName evidence="3">Translocation and assembly module subunit TamA</fullName>
    </recommendedName>
    <alternativeName>
        <fullName evidence="9">Autotransporter assembly factor TamA</fullName>
    </alternativeName>
</protein>
<dbReference type="Pfam" id="PF07244">
    <property type="entry name" value="POTRA"/>
    <property type="match status" value="2"/>
</dbReference>
<feature type="domain" description="POTRA" evidence="13">
    <location>
        <begin position="192"/>
        <end position="260"/>
    </location>
</feature>
<dbReference type="PROSITE" id="PS51257">
    <property type="entry name" value="PROKAR_LIPOPROTEIN"/>
    <property type="match status" value="1"/>
</dbReference>
<dbReference type="InterPro" id="IPR035243">
    <property type="entry name" value="TamA_POTRA_Dom_1"/>
</dbReference>
<reference evidence="15 16" key="1">
    <citation type="submission" date="2015-08" db="EMBL/GenBank/DDBJ databases">
        <title>Genome sequencing and assembly of the deep-sea bacterium Idiomarina zobellii.</title>
        <authorList>
            <person name="Mithoefer S.D."/>
            <person name="Rheaume B.A."/>
            <person name="MacLea K.S."/>
        </authorList>
    </citation>
    <scope>NUCLEOTIDE SEQUENCE [LARGE SCALE GENOMIC DNA]</scope>
    <source>
        <strain evidence="15 16">KMM 231</strain>
    </source>
</reference>
<dbReference type="Pfam" id="PF17243">
    <property type="entry name" value="POTRA_TamA_1"/>
    <property type="match status" value="1"/>
</dbReference>
<dbReference type="Pfam" id="PF01103">
    <property type="entry name" value="Omp85"/>
    <property type="match status" value="1"/>
</dbReference>
<dbReference type="PANTHER" id="PTHR12815">
    <property type="entry name" value="SORTING AND ASSEMBLY MACHINERY SAMM50 PROTEIN FAMILY MEMBER"/>
    <property type="match status" value="1"/>
</dbReference>
<evidence type="ECO:0000259" key="12">
    <source>
        <dbReference type="Pfam" id="PF01103"/>
    </source>
</evidence>
<evidence type="ECO:0000256" key="4">
    <source>
        <dbReference type="ARBA" id="ARBA00022452"/>
    </source>
</evidence>
<feature type="domain" description="Bacterial surface antigen (D15)" evidence="12">
    <location>
        <begin position="296"/>
        <end position="563"/>
    </location>
</feature>
<evidence type="ECO:0000256" key="7">
    <source>
        <dbReference type="ARBA" id="ARBA00023136"/>
    </source>
</evidence>
<keyword evidence="16" id="KW-1185">Reference proteome</keyword>
<proteinExistence type="inferred from homology"/>
<dbReference type="InterPro" id="IPR039910">
    <property type="entry name" value="D15-like"/>
</dbReference>
<dbReference type="RefSeq" id="WP_053952631.1">
    <property type="nucleotide sequence ID" value="NZ_FNCB01000001.1"/>
</dbReference>
<dbReference type="AlphaFoldDB" id="A0A837NJY1"/>
<comment type="subunit">
    <text evidence="10">Interacts with TamB to form the translocation and assembly module (TAM).</text>
</comment>
<evidence type="ECO:0000256" key="1">
    <source>
        <dbReference type="ARBA" id="ARBA00004442"/>
    </source>
</evidence>
<keyword evidence="5" id="KW-0812">Transmembrane</keyword>
<sequence>MLYIRCILIACSLFVSCLTFASVEVRVSGVDGKAYDNVMTLLQIARLNDSESYADYRVRYLHRQAPDDIQKALRPYGYYQVEVNAQLESVESGWVASYEVVLNEPARITKNSWIINGDASDDDVFLALLKNSDLKENQRFIHSQYEALKSRFLSLASRRGYHDAHFNKHDVEIDVDKNTANIDVIFESGQRYRFGSVTFEQDILNDDLLQRFVPFEQSDGYTSQELSNLQVALLDSGYFSQVQVTPRWNDSKKHHVPIDVKSTANYRNQYQYGIGYGTDTGARVSASLNRRWVNSEGHQLRGMTQVSQIESRIGANYIIPGQNPQSDYYRFNAEVSDKDNEGQESRLYRLGASSVVTMSKWRHEFGLSWQRDDFEIGETIGTSQFLIPHSSWNYMSADGRLNIDKGFRFDATLKAANDAVLSDANMASLELGFKAVLPLTERFRVLTRANLGATYIEDFNALPPSLRFFAGGDHSVRGYAYEQLGPEDDTGTVIGGRYLATASAEVDYRFKENWRIALFTDIGNAMIEPNEKLKQSVGFGIRWISPIGSIRLDLAQAIDEPDKPWRLHLTLGPDL</sequence>
<evidence type="ECO:0000256" key="8">
    <source>
        <dbReference type="ARBA" id="ARBA00023237"/>
    </source>
</evidence>
<dbReference type="GO" id="GO:0097347">
    <property type="term" value="C:TAM protein secretion complex"/>
    <property type="evidence" value="ECO:0007669"/>
    <property type="project" value="TreeGrafter"/>
</dbReference>
<comment type="caution">
    <text evidence="15">The sequence shown here is derived from an EMBL/GenBank/DDBJ whole genome shotgun (WGS) entry which is preliminary data.</text>
</comment>
<dbReference type="PANTHER" id="PTHR12815:SF47">
    <property type="entry name" value="TRANSLOCATION AND ASSEMBLY MODULE SUBUNIT TAMA"/>
    <property type="match status" value="1"/>
</dbReference>
<evidence type="ECO:0000256" key="11">
    <source>
        <dbReference type="SAM" id="SignalP"/>
    </source>
</evidence>
<organism evidence="15 16">
    <name type="scientific">Idiomarina zobellii</name>
    <dbReference type="NCBI Taxonomy" id="86103"/>
    <lineage>
        <taxon>Bacteria</taxon>
        <taxon>Pseudomonadati</taxon>
        <taxon>Pseudomonadota</taxon>
        <taxon>Gammaproteobacteria</taxon>
        <taxon>Alteromonadales</taxon>
        <taxon>Idiomarinaceae</taxon>
        <taxon>Idiomarina</taxon>
    </lineage>
</organism>
<dbReference type="Gene3D" id="2.40.160.50">
    <property type="entry name" value="membrane protein fhac: a member of the omp85/tpsb transporter family"/>
    <property type="match status" value="1"/>
</dbReference>
<keyword evidence="6 11" id="KW-0732">Signal</keyword>
<dbReference type="InterPro" id="IPR000184">
    <property type="entry name" value="Bac_surfAg_D15"/>
</dbReference>
<dbReference type="GO" id="GO:0009306">
    <property type="term" value="P:protein secretion"/>
    <property type="evidence" value="ECO:0007669"/>
    <property type="project" value="TreeGrafter"/>
</dbReference>
<evidence type="ECO:0000256" key="3">
    <source>
        <dbReference type="ARBA" id="ARBA00015419"/>
    </source>
</evidence>
<comment type="subcellular location">
    <subcellularLocation>
        <location evidence="1">Cell outer membrane</location>
    </subcellularLocation>
</comment>
<evidence type="ECO:0000256" key="9">
    <source>
        <dbReference type="ARBA" id="ARBA00033063"/>
    </source>
</evidence>
<name>A0A837NJY1_9GAMM</name>
<comment type="similarity">
    <text evidence="2">Belongs to the TamA family.</text>
</comment>
<evidence type="ECO:0000313" key="15">
    <source>
        <dbReference type="EMBL" id="KPD25155.1"/>
    </source>
</evidence>
<feature type="chain" id="PRO_5032411966" description="Translocation and assembly module subunit TamA" evidence="11">
    <location>
        <begin position="22"/>
        <end position="575"/>
    </location>
</feature>
<keyword evidence="4" id="KW-1134">Transmembrane beta strand</keyword>